<protein>
    <submittedName>
        <fullName evidence="1">16269_t:CDS:1</fullName>
    </submittedName>
</protein>
<dbReference type="Proteomes" id="UP000789525">
    <property type="component" value="Unassembled WGS sequence"/>
</dbReference>
<evidence type="ECO:0000313" key="1">
    <source>
        <dbReference type="EMBL" id="CAG8623007.1"/>
    </source>
</evidence>
<feature type="non-terminal residue" evidence="1">
    <location>
        <position position="402"/>
    </location>
</feature>
<accession>A0ACA9MZQ3</accession>
<gene>
    <name evidence="1" type="ORF">ACOLOM_LOCUS7397</name>
</gene>
<proteinExistence type="predicted"/>
<evidence type="ECO:0000313" key="2">
    <source>
        <dbReference type="Proteomes" id="UP000789525"/>
    </source>
</evidence>
<name>A0ACA9MZQ3_9GLOM</name>
<organism evidence="1 2">
    <name type="scientific">Acaulospora colombiana</name>
    <dbReference type="NCBI Taxonomy" id="27376"/>
    <lineage>
        <taxon>Eukaryota</taxon>
        <taxon>Fungi</taxon>
        <taxon>Fungi incertae sedis</taxon>
        <taxon>Mucoromycota</taxon>
        <taxon>Glomeromycotina</taxon>
        <taxon>Glomeromycetes</taxon>
        <taxon>Diversisporales</taxon>
        <taxon>Acaulosporaceae</taxon>
        <taxon>Acaulospora</taxon>
    </lineage>
</organism>
<sequence length="402" mass="43383">MSIAITRIGPAIMPIFAGTGSATPGEWEQERTALYAVVKQVTEIAARLDREISRMIYTELKAAHGEVEETLDTMATAAEPQASNAEVSATPAKTAPLLSESDRATSFIPSPGSSKKTQRNVSSNSALRTPATQGRVSNSTATAGLGGMELDNNIMRLLSKEVEDMVIEKNIKRHPMLARIWNEAVGAGRIAFEREREAKLFGAQQAHQPVSQSQTTTAVDISQQLHPFPNSRTSDNDSAWKSSYMQRRARSEEHSASPPPNLSKPALGPISGITNTPPPSALRNLSRQGSDVERLSHTRWSSASSSYSGLPRTGSDLAKRVDAERARLLRELASDQLASSPGPDLNLTGRPNGLLQQHHHHRLSAGDPFPVLPKALETPSPESSRSDLDPIVGAIRSRSMSL</sequence>
<comment type="caution">
    <text evidence="1">The sequence shown here is derived from an EMBL/GenBank/DDBJ whole genome shotgun (WGS) entry which is preliminary data.</text>
</comment>
<dbReference type="EMBL" id="CAJVPT010016989">
    <property type="protein sequence ID" value="CAG8623007.1"/>
    <property type="molecule type" value="Genomic_DNA"/>
</dbReference>
<keyword evidence="2" id="KW-1185">Reference proteome</keyword>
<reference evidence="1" key="1">
    <citation type="submission" date="2021-06" db="EMBL/GenBank/DDBJ databases">
        <authorList>
            <person name="Kallberg Y."/>
            <person name="Tangrot J."/>
            <person name="Rosling A."/>
        </authorList>
    </citation>
    <scope>NUCLEOTIDE SEQUENCE</scope>
    <source>
        <strain evidence="1">CL356</strain>
    </source>
</reference>